<dbReference type="RefSeq" id="WP_070048516.1">
    <property type="nucleotide sequence ID" value="NZ_CBCSDO010000003.1"/>
</dbReference>
<dbReference type="PANTHER" id="PTHR11048:SF28">
    <property type="entry name" value="4-HYDROXYBENZOATE POLYPRENYLTRANSFERASE, MITOCHONDRIAL"/>
    <property type="match status" value="1"/>
</dbReference>
<evidence type="ECO:0000256" key="10">
    <source>
        <dbReference type="ARBA" id="ARBA00022989"/>
    </source>
</evidence>
<evidence type="ECO:0000256" key="8">
    <source>
        <dbReference type="ARBA" id="ARBA00022692"/>
    </source>
</evidence>
<feature type="transmembrane region" description="Helical" evidence="12">
    <location>
        <begin position="144"/>
        <end position="161"/>
    </location>
</feature>
<dbReference type="Gene3D" id="1.10.357.140">
    <property type="entry name" value="UbiA prenyltransferase"/>
    <property type="match status" value="1"/>
</dbReference>
<dbReference type="InterPro" id="IPR006370">
    <property type="entry name" value="HB_polyprenyltransferase-like"/>
</dbReference>
<dbReference type="CDD" id="cd13959">
    <property type="entry name" value="PT_UbiA_COQ2"/>
    <property type="match status" value="1"/>
</dbReference>
<dbReference type="Gene3D" id="1.20.120.1780">
    <property type="entry name" value="UbiA prenyltransferase"/>
    <property type="match status" value="1"/>
</dbReference>
<evidence type="ECO:0000256" key="13">
    <source>
        <dbReference type="NCBIfam" id="TIGR01474"/>
    </source>
</evidence>
<comment type="caution">
    <text evidence="14">The sequence shown here is derived from an EMBL/GenBank/DDBJ whole genome shotgun (WGS) entry which is preliminary data.</text>
</comment>
<dbReference type="Proteomes" id="UP000242258">
    <property type="component" value="Unassembled WGS sequence"/>
</dbReference>
<dbReference type="OrthoDB" id="9782418at2"/>
<comment type="subcellular location">
    <subcellularLocation>
        <location evidence="12">Cell inner membrane</location>
        <topology evidence="12">Multi-pass membrane protein</topology>
    </subcellularLocation>
    <subcellularLocation>
        <location evidence="2">Membrane</location>
        <topology evidence="2">Multi-pass membrane protein</topology>
    </subcellularLocation>
</comment>
<accession>A0A1E7Q4A8</accession>
<dbReference type="PANTHER" id="PTHR11048">
    <property type="entry name" value="PRENYLTRANSFERASES"/>
    <property type="match status" value="1"/>
</dbReference>
<dbReference type="InterPro" id="IPR044878">
    <property type="entry name" value="UbiA_sf"/>
</dbReference>
<comment type="cofactor">
    <cofactor evidence="1 12">
        <name>Mg(2+)</name>
        <dbReference type="ChEBI" id="CHEBI:18420"/>
    </cofactor>
</comment>
<sequence>MQWQLTRKHWPDYLQLMRLEKPIGTYLLLWPTWWALWIAAEGVPPIGLLVVFTLGVILMRAAGCVINDFADRKVDGAVARTKHRPLATKRVTATEAIQLFLLLILASAALLLFLNWQTVLLSVVALGLAVAYPFMKRYTHLPQVVLGAAFSWGMPMAFMAIQLQLPLIVWLLYAANLLWTVAYDTYYAMVDKPDDLKTGIKSTAILFGRQVLLIIGLLQAASIILLLVVGYLAQLHWLYYVSLLAATACFVYQQNLARKSLANKSLAGCFSAFLHNHYVGMLIFIGIALSYWLQG</sequence>
<comment type="function">
    <text evidence="12">Catalyzes the prenylation of para-hydroxybenzoate (PHB) with an all-trans polyprenyl group. Mediates the second step in the final reaction sequence of ubiquinone-8 (UQ-8) biosynthesis, which is the condensation of the polyisoprenoid side chain with PHB, generating the first membrane-bound Q intermediate 3-octaprenyl-4-hydroxybenzoate.</text>
</comment>
<feature type="transmembrane region" description="Helical" evidence="12">
    <location>
        <begin position="91"/>
        <end position="113"/>
    </location>
</feature>
<evidence type="ECO:0000256" key="12">
    <source>
        <dbReference type="HAMAP-Rule" id="MF_01635"/>
    </source>
</evidence>
<dbReference type="AlphaFoldDB" id="A0A1E7Q4A8"/>
<evidence type="ECO:0000256" key="6">
    <source>
        <dbReference type="ARBA" id="ARBA00022679"/>
    </source>
</evidence>
<dbReference type="HAMAP" id="MF_01635">
    <property type="entry name" value="UbiA"/>
    <property type="match status" value="1"/>
</dbReference>
<dbReference type="EMBL" id="MKEK01000001">
    <property type="protein sequence ID" value="OEY68950.1"/>
    <property type="molecule type" value="Genomic_DNA"/>
</dbReference>
<evidence type="ECO:0000256" key="9">
    <source>
        <dbReference type="ARBA" id="ARBA00022842"/>
    </source>
</evidence>
<dbReference type="FunFam" id="1.20.120.1780:FF:000001">
    <property type="entry name" value="4-hydroxybenzoate octaprenyltransferase"/>
    <property type="match status" value="1"/>
</dbReference>
<keyword evidence="7 12" id="KW-0831">Ubiquinone biosynthesis</keyword>
<keyword evidence="5 12" id="KW-0997">Cell inner membrane</keyword>
<comment type="catalytic activity">
    <reaction evidence="12">
        <text>all-trans-octaprenyl diphosphate + 4-hydroxybenzoate = 4-hydroxy-3-(all-trans-octaprenyl)benzoate + diphosphate</text>
        <dbReference type="Rhea" id="RHEA:27782"/>
        <dbReference type="ChEBI" id="CHEBI:1617"/>
        <dbReference type="ChEBI" id="CHEBI:17879"/>
        <dbReference type="ChEBI" id="CHEBI:33019"/>
        <dbReference type="ChEBI" id="CHEBI:57711"/>
        <dbReference type="EC" id="2.5.1.39"/>
    </reaction>
</comment>
<feature type="transmembrane region" description="Helical" evidence="12">
    <location>
        <begin position="211"/>
        <end position="231"/>
    </location>
</feature>
<dbReference type="EC" id="2.5.1.39" evidence="12 13"/>
<proteinExistence type="inferred from homology"/>
<protein>
    <recommendedName>
        <fullName evidence="12 13">4-hydroxybenzoate octaprenyltransferase</fullName>
        <ecNumber evidence="12 13">2.5.1.39</ecNumber>
    </recommendedName>
    <alternativeName>
        <fullName evidence="12">4-HB polyprenyltransferase</fullName>
    </alternativeName>
</protein>
<evidence type="ECO:0000256" key="1">
    <source>
        <dbReference type="ARBA" id="ARBA00001946"/>
    </source>
</evidence>
<dbReference type="InterPro" id="IPR039653">
    <property type="entry name" value="Prenyltransferase"/>
</dbReference>
<keyword evidence="11 12" id="KW-0472">Membrane</keyword>
<keyword evidence="8 12" id="KW-0812">Transmembrane</keyword>
<name>A0A1E7Q4A8_9GAMM</name>
<feature type="transmembrane region" description="Helical" evidence="12">
    <location>
        <begin position="237"/>
        <end position="253"/>
    </location>
</feature>
<evidence type="ECO:0000256" key="7">
    <source>
        <dbReference type="ARBA" id="ARBA00022688"/>
    </source>
</evidence>
<keyword evidence="4 12" id="KW-1003">Cell membrane</keyword>
<evidence type="ECO:0000256" key="5">
    <source>
        <dbReference type="ARBA" id="ARBA00022519"/>
    </source>
</evidence>
<comment type="similarity">
    <text evidence="3 12">Belongs to the UbiA prenyltransferase family.</text>
</comment>
<keyword evidence="9 12" id="KW-0460">Magnesium</keyword>
<feature type="transmembrane region" description="Helical" evidence="12">
    <location>
        <begin position="167"/>
        <end position="190"/>
    </location>
</feature>
<evidence type="ECO:0000256" key="3">
    <source>
        <dbReference type="ARBA" id="ARBA00005985"/>
    </source>
</evidence>
<feature type="transmembrane region" description="Helical" evidence="12">
    <location>
        <begin position="46"/>
        <end position="70"/>
    </location>
</feature>
<reference evidence="15" key="1">
    <citation type="submission" date="2016-09" db="EMBL/GenBank/DDBJ databases">
        <authorList>
            <person name="Wan X."/>
            <person name="Hou S."/>
        </authorList>
    </citation>
    <scope>NUCLEOTIDE SEQUENCE [LARGE SCALE GENOMIC DNA]</scope>
    <source>
        <strain evidence="15">KH87</strain>
    </source>
</reference>
<feature type="transmembrane region" description="Helical" evidence="12">
    <location>
        <begin position="265"/>
        <end position="293"/>
    </location>
</feature>
<evidence type="ECO:0000256" key="4">
    <source>
        <dbReference type="ARBA" id="ARBA00022475"/>
    </source>
</evidence>
<gene>
    <name evidence="12" type="primary">ubiA</name>
    <name evidence="14" type="ORF">BI198_04735</name>
</gene>
<evidence type="ECO:0000256" key="11">
    <source>
        <dbReference type="ARBA" id="ARBA00023136"/>
    </source>
</evidence>
<comment type="pathway">
    <text evidence="12">Cofactor biosynthesis; ubiquinone biosynthesis.</text>
</comment>
<dbReference type="Pfam" id="PF01040">
    <property type="entry name" value="UbiA"/>
    <property type="match status" value="1"/>
</dbReference>
<dbReference type="STRING" id="1628148.BI198_04735"/>
<keyword evidence="10 12" id="KW-1133">Transmembrane helix</keyword>
<dbReference type="InterPro" id="IPR000537">
    <property type="entry name" value="UbiA_prenyltransferase"/>
</dbReference>
<keyword evidence="6 12" id="KW-0808">Transferase</keyword>
<dbReference type="NCBIfam" id="TIGR01474">
    <property type="entry name" value="ubiA_proteo"/>
    <property type="match status" value="1"/>
</dbReference>
<dbReference type="UniPathway" id="UPA00232"/>
<dbReference type="FunFam" id="1.10.357.140:FF:000002">
    <property type="entry name" value="4-hydroxybenzoate octaprenyltransferase"/>
    <property type="match status" value="1"/>
</dbReference>
<dbReference type="GO" id="GO:0008412">
    <property type="term" value="F:4-hydroxybenzoate polyprenyltransferase activity"/>
    <property type="evidence" value="ECO:0007669"/>
    <property type="project" value="UniProtKB-UniRule"/>
</dbReference>
<keyword evidence="15" id="KW-1185">Reference proteome</keyword>
<dbReference type="GO" id="GO:0005886">
    <property type="term" value="C:plasma membrane"/>
    <property type="evidence" value="ECO:0007669"/>
    <property type="project" value="UniProtKB-SubCell"/>
</dbReference>
<evidence type="ECO:0000313" key="15">
    <source>
        <dbReference type="Proteomes" id="UP000242258"/>
    </source>
</evidence>
<evidence type="ECO:0000256" key="2">
    <source>
        <dbReference type="ARBA" id="ARBA00004141"/>
    </source>
</evidence>
<organism evidence="14 15">
    <name type="scientific">Rheinheimera salexigens</name>
    <dbReference type="NCBI Taxonomy" id="1628148"/>
    <lineage>
        <taxon>Bacteria</taxon>
        <taxon>Pseudomonadati</taxon>
        <taxon>Pseudomonadota</taxon>
        <taxon>Gammaproteobacteria</taxon>
        <taxon>Chromatiales</taxon>
        <taxon>Chromatiaceae</taxon>
        <taxon>Rheinheimera</taxon>
    </lineage>
</organism>
<dbReference type="GO" id="GO:0006744">
    <property type="term" value="P:ubiquinone biosynthetic process"/>
    <property type="evidence" value="ECO:0007669"/>
    <property type="project" value="UniProtKB-UniRule"/>
</dbReference>
<evidence type="ECO:0000313" key="14">
    <source>
        <dbReference type="EMBL" id="OEY68950.1"/>
    </source>
</evidence>